<comment type="caution">
    <text evidence="2">The sequence shown here is derived from an EMBL/GenBank/DDBJ whole genome shotgun (WGS) entry which is preliminary data.</text>
</comment>
<dbReference type="PATRIC" id="fig|1267003.4.peg.2208"/>
<sequence>MNKLLSGLGGLLLVGAVLLYQQFRHVSGIAMLETGVLGIAAILGVLHLISHWRNR</sequence>
<feature type="transmembrane region" description="Helical" evidence="1">
    <location>
        <begin position="29"/>
        <end position="49"/>
    </location>
</feature>
<dbReference type="RefSeq" id="WP_020088867.1">
    <property type="nucleotide sequence ID" value="NZ_AZCZ01000007.1"/>
</dbReference>
<reference evidence="2 3" key="1">
    <citation type="journal article" date="2015" name="Genome Announc.">
        <title>Expanding the biotechnology potential of lactobacilli through comparative genomics of 213 strains and associated genera.</title>
        <authorList>
            <person name="Sun Z."/>
            <person name="Harris H.M."/>
            <person name="McCann A."/>
            <person name="Guo C."/>
            <person name="Argimon S."/>
            <person name="Zhang W."/>
            <person name="Yang X."/>
            <person name="Jeffery I.B."/>
            <person name="Cooney J.C."/>
            <person name="Kagawa T.F."/>
            <person name="Liu W."/>
            <person name="Song Y."/>
            <person name="Salvetti E."/>
            <person name="Wrobel A."/>
            <person name="Rasinkangas P."/>
            <person name="Parkhill J."/>
            <person name="Rea M.C."/>
            <person name="O'Sullivan O."/>
            <person name="Ritari J."/>
            <person name="Douillard F.P."/>
            <person name="Paul Ross R."/>
            <person name="Yang R."/>
            <person name="Briner A.E."/>
            <person name="Felis G.E."/>
            <person name="de Vos W.M."/>
            <person name="Barrangou R."/>
            <person name="Klaenhammer T.R."/>
            <person name="Caufield P.W."/>
            <person name="Cui Y."/>
            <person name="Zhang H."/>
            <person name="O'Toole P.W."/>
        </authorList>
    </citation>
    <scope>NUCLEOTIDE SEQUENCE [LARGE SCALE GENOMIC DNA]</scope>
    <source>
        <strain evidence="2 3">ATCC 53295</strain>
    </source>
</reference>
<accession>A0A0R1GVJ2</accession>
<dbReference type="EMBL" id="AZCZ01000007">
    <property type="protein sequence ID" value="KRK38278.1"/>
    <property type="molecule type" value="Genomic_DNA"/>
</dbReference>
<proteinExistence type="predicted"/>
<keyword evidence="1" id="KW-0472">Membrane</keyword>
<protein>
    <submittedName>
        <fullName evidence="2">Uncharacterized protein</fullName>
    </submittedName>
</protein>
<evidence type="ECO:0000256" key="1">
    <source>
        <dbReference type="SAM" id="Phobius"/>
    </source>
</evidence>
<dbReference type="GeneID" id="97413473"/>
<dbReference type="OrthoDB" id="2327945at2"/>
<evidence type="ECO:0000313" key="3">
    <source>
        <dbReference type="Proteomes" id="UP000051176"/>
    </source>
</evidence>
<organism evidence="2 3">
    <name type="scientific">Levilactobacillus parabrevis ATCC 53295</name>
    <dbReference type="NCBI Taxonomy" id="1267003"/>
    <lineage>
        <taxon>Bacteria</taxon>
        <taxon>Bacillati</taxon>
        <taxon>Bacillota</taxon>
        <taxon>Bacilli</taxon>
        <taxon>Lactobacillales</taxon>
        <taxon>Lactobacillaceae</taxon>
        <taxon>Levilactobacillus</taxon>
    </lineage>
</organism>
<gene>
    <name evidence="2" type="ORF">FD07_GL002092</name>
</gene>
<keyword evidence="1" id="KW-1133">Transmembrane helix</keyword>
<keyword evidence="1" id="KW-0812">Transmembrane</keyword>
<dbReference type="AlphaFoldDB" id="A0A0R1GVJ2"/>
<dbReference type="STRING" id="357278.IV61_GL002370"/>
<name>A0A0R1GVJ2_9LACO</name>
<evidence type="ECO:0000313" key="2">
    <source>
        <dbReference type="EMBL" id="KRK38278.1"/>
    </source>
</evidence>
<keyword evidence="3" id="KW-1185">Reference proteome</keyword>
<dbReference type="Proteomes" id="UP000051176">
    <property type="component" value="Unassembled WGS sequence"/>
</dbReference>